<dbReference type="InterPro" id="IPR006686">
    <property type="entry name" value="MscS_channel_CS"/>
</dbReference>
<dbReference type="Gene3D" id="3.30.70.100">
    <property type="match status" value="1"/>
</dbReference>
<keyword evidence="5 7" id="KW-1133">Transmembrane helix</keyword>
<keyword evidence="6 7" id="KW-0472">Membrane</keyword>
<dbReference type="Gene3D" id="1.10.287.1260">
    <property type="match status" value="1"/>
</dbReference>
<accession>A0A4V1B041</accession>
<organism evidence="11 12">
    <name type="scientific">Paraburkholderia pallida</name>
    <dbReference type="NCBI Taxonomy" id="2547399"/>
    <lineage>
        <taxon>Bacteria</taxon>
        <taxon>Pseudomonadati</taxon>
        <taxon>Pseudomonadota</taxon>
        <taxon>Betaproteobacteria</taxon>
        <taxon>Burkholderiales</taxon>
        <taxon>Burkholderiaceae</taxon>
        <taxon>Paraburkholderia</taxon>
    </lineage>
</organism>
<keyword evidence="12" id="KW-1185">Reference proteome</keyword>
<dbReference type="PANTHER" id="PTHR30221:SF1">
    <property type="entry name" value="SMALL-CONDUCTANCE MECHANOSENSITIVE CHANNEL"/>
    <property type="match status" value="1"/>
</dbReference>
<comment type="subunit">
    <text evidence="7">Homoheptamer.</text>
</comment>
<dbReference type="InterPro" id="IPR008910">
    <property type="entry name" value="MSC_TM_helix"/>
</dbReference>
<evidence type="ECO:0000256" key="5">
    <source>
        <dbReference type="ARBA" id="ARBA00022989"/>
    </source>
</evidence>
<evidence type="ECO:0000256" key="7">
    <source>
        <dbReference type="RuleBase" id="RU369025"/>
    </source>
</evidence>
<dbReference type="KEGG" id="ppai:E1956_30155"/>
<keyword evidence="3" id="KW-1003">Cell membrane</keyword>
<feature type="transmembrane region" description="Helical" evidence="7">
    <location>
        <begin position="23"/>
        <end position="47"/>
    </location>
</feature>
<dbReference type="Proteomes" id="UP000295727">
    <property type="component" value="Chromosome 3"/>
</dbReference>
<comment type="function">
    <text evidence="7">Mechanosensitive channel that participates in the regulation of osmotic pressure changes within the cell, opening in response to stretch forces in the membrane lipid bilayer, without the need for other proteins. Contributes to normal resistance to hypoosmotic shock. Forms an ion channel of 1.0 nanosiemens conductance with a slight preference for anions.</text>
</comment>
<dbReference type="Pfam" id="PF00924">
    <property type="entry name" value="MS_channel_2nd"/>
    <property type="match status" value="1"/>
</dbReference>
<dbReference type="AlphaFoldDB" id="A0A4V1B041"/>
<dbReference type="InterPro" id="IPR010920">
    <property type="entry name" value="LSM_dom_sf"/>
</dbReference>
<feature type="domain" description="Mechanosensitive ion channel transmembrane helices 2/3" evidence="10">
    <location>
        <begin position="71"/>
        <end position="112"/>
    </location>
</feature>
<evidence type="ECO:0000313" key="11">
    <source>
        <dbReference type="EMBL" id="QBR01453.1"/>
    </source>
</evidence>
<sequence length="291" mass="31419">MVQIKAVAAAEKLIDWISNNEEAIATGVLAVVGSIAILLLGLVIARVTSAGVGRLLRRKEVDKTIIQFSVNLLRYVLIAFAVVAALGRLGVQTSSIIAVIGAAGLAIGLALQGSLSNFAAGILLVALRPFKAGEYVDLGGAAGTVEEVNIFSTTMCMPDNKVVVVPNGKIISGNIVNYTRHPYRRIEIPVGVAYHTEVGQVKRVLSAVVEADSRILHDLGNTIRLMEMAAPSLNYVVRVWVNNADYWDVYFDLVEAIKTALDEHRIGVPYPQYDVRVLRAQARWDVSADSE</sequence>
<evidence type="ECO:0000259" key="10">
    <source>
        <dbReference type="Pfam" id="PF21088"/>
    </source>
</evidence>
<dbReference type="NCBIfam" id="NF007662">
    <property type="entry name" value="PRK10334.1"/>
    <property type="match status" value="1"/>
</dbReference>
<keyword evidence="7" id="KW-0407">Ion channel</keyword>
<dbReference type="Pfam" id="PF05552">
    <property type="entry name" value="MS_channel_1st_1"/>
    <property type="match status" value="1"/>
</dbReference>
<feature type="domain" description="Mechanosensitive ion channel MscS" evidence="8">
    <location>
        <begin position="114"/>
        <end position="180"/>
    </location>
</feature>
<evidence type="ECO:0000256" key="6">
    <source>
        <dbReference type="ARBA" id="ARBA00023136"/>
    </source>
</evidence>
<dbReference type="InterPro" id="IPR011014">
    <property type="entry name" value="MscS_channel_TM-2"/>
</dbReference>
<proteinExistence type="inferred from homology"/>
<dbReference type="InterPro" id="IPR023408">
    <property type="entry name" value="MscS_beta-dom_sf"/>
</dbReference>
<evidence type="ECO:0000313" key="12">
    <source>
        <dbReference type="Proteomes" id="UP000295727"/>
    </source>
</evidence>
<dbReference type="SUPFAM" id="SSF50182">
    <property type="entry name" value="Sm-like ribonucleoproteins"/>
    <property type="match status" value="1"/>
</dbReference>
<reference evidence="11 12" key="1">
    <citation type="submission" date="2019-03" db="EMBL/GenBank/DDBJ databases">
        <title>Paraburkholderia sp. 7MH5, isolated from subtropical forest soil.</title>
        <authorList>
            <person name="Gao Z.-H."/>
            <person name="Qiu L.-H."/>
        </authorList>
    </citation>
    <scope>NUCLEOTIDE SEQUENCE [LARGE SCALE GENOMIC DNA]</scope>
    <source>
        <strain evidence="11 12">7MH5</strain>
    </source>
</reference>
<dbReference type="Gene3D" id="2.30.30.60">
    <property type="match status" value="1"/>
</dbReference>
<dbReference type="GO" id="GO:0008381">
    <property type="term" value="F:mechanosensitive monoatomic ion channel activity"/>
    <property type="evidence" value="ECO:0007669"/>
    <property type="project" value="InterPro"/>
</dbReference>
<keyword evidence="7" id="KW-0406">Ion transport</keyword>
<protein>
    <recommendedName>
        <fullName evidence="7">Small-conductance mechanosensitive channel</fullName>
    </recommendedName>
</protein>
<dbReference type="OrthoDB" id="9809206at2"/>
<dbReference type="SUPFAM" id="SSF82689">
    <property type="entry name" value="Mechanosensitive channel protein MscS (YggB), C-terminal domain"/>
    <property type="match status" value="1"/>
</dbReference>
<comment type="subcellular location">
    <subcellularLocation>
        <location evidence="7">Cell inner membrane</location>
        <topology evidence="7">Multi-pass membrane protein</topology>
    </subcellularLocation>
    <subcellularLocation>
        <location evidence="1">Cell membrane</location>
        <topology evidence="1">Multi-pass membrane protein</topology>
    </subcellularLocation>
</comment>
<dbReference type="PANTHER" id="PTHR30221">
    <property type="entry name" value="SMALL-CONDUCTANCE MECHANOSENSITIVE CHANNEL"/>
    <property type="match status" value="1"/>
</dbReference>
<gene>
    <name evidence="11" type="primary">mscS</name>
    <name evidence="11" type="ORF">E1956_30155</name>
</gene>
<evidence type="ECO:0000259" key="9">
    <source>
        <dbReference type="Pfam" id="PF21082"/>
    </source>
</evidence>
<dbReference type="EMBL" id="CP038150">
    <property type="protein sequence ID" value="QBR01453.1"/>
    <property type="molecule type" value="Genomic_DNA"/>
</dbReference>
<name>A0A4V1B041_9BURK</name>
<feature type="transmembrane region" description="Helical" evidence="7">
    <location>
        <begin position="96"/>
        <end position="127"/>
    </location>
</feature>
<dbReference type="Pfam" id="PF21082">
    <property type="entry name" value="MS_channel_3rd"/>
    <property type="match status" value="1"/>
</dbReference>
<evidence type="ECO:0000256" key="3">
    <source>
        <dbReference type="ARBA" id="ARBA00022475"/>
    </source>
</evidence>
<comment type="similarity">
    <text evidence="2 7">Belongs to the MscS (TC 1.A.23) family.</text>
</comment>
<evidence type="ECO:0000256" key="1">
    <source>
        <dbReference type="ARBA" id="ARBA00004651"/>
    </source>
</evidence>
<evidence type="ECO:0000256" key="4">
    <source>
        <dbReference type="ARBA" id="ARBA00022692"/>
    </source>
</evidence>
<feature type="domain" description="Mechanosensitive ion channel MscS C-terminal" evidence="9">
    <location>
        <begin position="186"/>
        <end position="267"/>
    </location>
</feature>
<feature type="transmembrane region" description="Helical" evidence="7">
    <location>
        <begin position="68"/>
        <end position="90"/>
    </location>
</feature>
<keyword evidence="7" id="KW-0813">Transport</keyword>
<dbReference type="InterPro" id="IPR006685">
    <property type="entry name" value="MscS_channel_2nd"/>
</dbReference>
<dbReference type="Pfam" id="PF21088">
    <property type="entry name" value="MS_channel_1st"/>
    <property type="match status" value="1"/>
</dbReference>
<dbReference type="InterPro" id="IPR011066">
    <property type="entry name" value="MscS_channel_C_sf"/>
</dbReference>
<keyword evidence="4 7" id="KW-0812">Transmembrane</keyword>
<dbReference type="PROSITE" id="PS01246">
    <property type="entry name" value="UPF0003"/>
    <property type="match status" value="1"/>
</dbReference>
<evidence type="ECO:0000259" key="8">
    <source>
        <dbReference type="Pfam" id="PF00924"/>
    </source>
</evidence>
<evidence type="ECO:0000256" key="2">
    <source>
        <dbReference type="ARBA" id="ARBA00008017"/>
    </source>
</evidence>
<keyword evidence="7" id="KW-0997">Cell inner membrane</keyword>
<dbReference type="SUPFAM" id="SSF82861">
    <property type="entry name" value="Mechanosensitive channel protein MscS (YggB), transmembrane region"/>
    <property type="match status" value="1"/>
</dbReference>
<dbReference type="FunFam" id="2.30.30.60:FF:000001">
    <property type="entry name" value="MscS Mechanosensitive ion channel"/>
    <property type="match status" value="1"/>
</dbReference>
<dbReference type="RefSeq" id="WP_134756104.1">
    <property type="nucleotide sequence ID" value="NZ_CP038150.1"/>
</dbReference>
<dbReference type="InterPro" id="IPR049142">
    <property type="entry name" value="MS_channel_1st"/>
</dbReference>
<dbReference type="InterPro" id="IPR045275">
    <property type="entry name" value="MscS_archaea/bacteria_type"/>
</dbReference>
<dbReference type="InterPro" id="IPR049278">
    <property type="entry name" value="MS_channel_C"/>
</dbReference>
<comment type="caution">
    <text evidence="7">Lacks conserved residue(s) required for the propagation of feature annotation.</text>
</comment>
<dbReference type="GO" id="GO:0005886">
    <property type="term" value="C:plasma membrane"/>
    <property type="evidence" value="ECO:0007669"/>
    <property type="project" value="UniProtKB-SubCell"/>
</dbReference>